<evidence type="ECO:0000313" key="2">
    <source>
        <dbReference type="EMBL" id="SFV66102.1"/>
    </source>
</evidence>
<feature type="transmembrane region" description="Helical" evidence="1">
    <location>
        <begin position="283"/>
        <end position="304"/>
    </location>
</feature>
<keyword evidence="1" id="KW-0472">Membrane</keyword>
<keyword evidence="1" id="KW-1133">Transmembrane helix</keyword>
<dbReference type="EMBL" id="FPHE01000148">
    <property type="protein sequence ID" value="SFV66102.1"/>
    <property type="molecule type" value="Genomic_DNA"/>
</dbReference>
<accession>A0A1W1CK67</accession>
<proteinExistence type="predicted"/>
<name>A0A1W1CK67_9ZZZZ</name>
<evidence type="ECO:0000256" key="1">
    <source>
        <dbReference type="SAM" id="Phobius"/>
    </source>
</evidence>
<keyword evidence="1" id="KW-0812">Transmembrane</keyword>
<protein>
    <submittedName>
        <fullName evidence="2">BatD</fullName>
    </submittedName>
</protein>
<gene>
    <name evidence="2" type="ORF">MNB_SV-12-882</name>
</gene>
<dbReference type="AlphaFoldDB" id="A0A1W1CK67"/>
<organism evidence="2">
    <name type="scientific">hydrothermal vent metagenome</name>
    <dbReference type="NCBI Taxonomy" id="652676"/>
    <lineage>
        <taxon>unclassified sequences</taxon>
        <taxon>metagenomes</taxon>
        <taxon>ecological metagenomes</taxon>
    </lineage>
</organism>
<sequence>MRNSLGKIVIFLLTISIVYAEDFTYNLKVDNKTPYLKEGVILTVELNQTNPDIVLFFDFEIKKSDRYSFTRLDTIETDTHHNAKVKYLYLLYPLKDKEVEIEFNLIKKITTDENVAYSFSGDRDNVKGIVTKDTPITLPPLQLNVKALPKETLLVGDFTLNYSIKKHKAKAYEPLPFQVTIEGKGYPPLLDSILPKDGNFTRFEDKAIVKSKGTKNNITYPMALSHAQSFTLPPIVLKAFNPKTEKSYELKIPKQKFEIKEVATQDLIDKSDSPALLEQDWSWLRTLLSYIVVFIAGYFTAFSIKWRKKDTIKKSNPLRVKIESCKDEKALLQLLMATDSKRFISTIEILERALYQGAKIDFKKIKREIKI</sequence>
<reference evidence="2" key="1">
    <citation type="submission" date="2016-10" db="EMBL/GenBank/DDBJ databases">
        <authorList>
            <person name="de Groot N.N."/>
        </authorList>
    </citation>
    <scope>NUCLEOTIDE SEQUENCE</scope>
</reference>